<feature type="domain" description="Glycosyltransferase RgtA/B/C/D-like" evidence="9">
    <location>
        <begin position="87"/>
        <end position="242"/>
    </location>
</feature>
<gene>
    <name evidence="10" type="ORF">J2X19_001208</name>
</gene>
<feature type="transmembrane region" description="Helical" evidence="8">
    <location>
        <begin position="189"/>
        <end position="215"/>
    </location>
</feature>
<reference evidence="10 11" key="1">
    <citation type="submission" date="2023-07" db="EMBL/GenBank/DDBJ databases">
        <title>Sorghum-associated microbial communities from plants grown in Nebraska, USA.</title>
        <authorList>
            <person name="Schachtman D."/>
        </authorList>
    </citation>
    <scope>NUCLEOTIDE SEQUENCE [LARGE SCALE GENOMIC DNA]</scope>
    <source>
        <strain evidence="10 11">BE313</strain>
    </source>
</reference>
<evidence type="ECO:0000256" key="6">
    <source>
        <dbReference type="ARBA" id="ARBA00022989"/>
    </source>
</evidence>
<evidence type="ECO:0000256" key="3">
    <source>
        <dbReference type="ARBA" id="ARBA00022676"/>
    </source>
</evidence>
<evidence type="ECO:0000256" key="5">
    <source>
        <dbReference type="ARBA" id="ARBA00022692"/>
    </source>
</evidence>
<sequence length="547" mass="60836">MISAIGLNRCRHYLRIAGVFIVFAVATIVLYLHAPVEGDFVWSDAPRHALNGIFVHDFLAHLPMADPRGFAVRYYLQYPALTVLFYPPLFSGALALAYAVFGFSHPVAQGTVAVFYLLLGCLYYGLARRWVGGLLALAAGLLLVGAPEITFWGRQVMLDIPTYAWLVAMVLVFVRYLDQERPRDLYSSVLLLALALYTKQTPLFVIPAMALGLWAGQGRRVLGNRHVWGATLLALVLIAPLIFLQLKFGQVNSASLLGGSQRADMSRLSLAAWTYYASVLPAQLGWPTVVLALIYIGGCCVRPAWRLPRAHMVLLLAWLVCGYLFFSFIMVREPRHDLMALLPLPLFAVLAIQHLASVRYAYGGQASAVLLAVGLLAWSIAYRPIQFVRGYEQAAAYVLEHAPADSVVLFSGNRDGSFIFNMRAGKRGDVSVARADKLLFRVSIERERGIQDRQLTGERISEFFHQHGVRYIVYDPDFWQDLPSMAALSSLLEDRSRFALVQEIRTTANFNQADKRLRIYQFLGELQSPALPLGAELVGIGTELKAN</sequence>
<comment type="subcellular location">
    <subcellularLocation>
        <location evidence="1">Cell membrane</location>
        <topology evidence="1">Multi-pass membrane protein</topology>
    </subcellularLocation>
</comment>
<feature type="transmembrane region" description="Helical" evidence="8">
    <location>
        <begin position="270"/>
        <end position="298"/>
    </location>
</feature>
<dbReference type="InterPro" id="IPR038731">
    <property type="entry name" value="RgtA/B/C-like"/>
</dbReference>
<evidence type="ECO:0000256" key="1">
    <source>
        <dbReference type="ARBA" id="ARBA00004651"/>
    </source>
</evidence>
<dbReference type="EMBL" id="JAVDXT010000001">
    <property type="protein sequence ID" value="MDR7376550.1"/>
    <property type="molecule type" value="Genomic_DNA"/>
</dbReference>
<keyword evidence="6 8" id="KW-1133">Transmembrane helix</keyword>
<proteinExistence type="predicted"/>
<dbReference type="Pfam" id="PF13231">
    <property type="entry name" value="PMT_2"/>
    <property type="match status" value="1"/>
</dbReference>
<feature type="transmembrane region" description="Helical" evidence="8">
    <location>
        <begin position="133"/>
        <end position="154"/>
    </location>
</feature>
<feature type="transmembrane region" description="Helical" evidence="8">
    <location>
        <begin position="310"/>
        <end position="331"/>
    </location>
</feature>
<keyword evidence="2" id="KW-1003">Cell membrane</keyword>
<dbReference type="PANTHER" id="PTHR33908:SF11">
    <property type="entry name" value="MEMBRANE PROTEIN"/>
    <property type="match status" value="1"/>
</dbReference>
<evidence type="ECO:0000256" key="4">
    <source>
        <dbReference type="ARBA" id="ARBA00022679"/>
    </source>
</evidence>
<dbReference type="Proteomes" id="UP001180487">
    <property type="component" value="Unassembled WGS sequence"/>
</dbReference>
<dbReference type="RefSeq" id="WP_310371562.1">
    <property type="nucleotide sequence ID" value="NZ_JAVDXT010000001.1"/>
</dbReference>
<feature type="transmembrane region" description="Helical" evidence="8">
    <location>
        <begin position="362"/>
        <end position="381"/>
    </location>
</feature>
<feature type="transmembrane region" description="Helical" evidence="8">
    <location>
        <begin position="107"/>
        <end position="126"/>
    </location>
</feature>
<accession>A0ABU2C5D6</accession>
<protein>
    <submittedName>
        <fullName evidence="10">4-amino-4-deoxy-L-arabinose transferase-like glycosyltransferase</fullName>
    </submittedName>
</protein>
<evidence type="ECO:0000259" key="9">
    <source>
        <dbReference type="Pfam" id="PF13231"/>
    </source>
</evidence>
<feature type="transmembrane region" description="Helical" evidence="8">
    <location>
        <begin position="160"/>
        <end position="177"/>
    </location>
</feature>
<evidence type="ECO:0000256" key="2">
    <source>
        <dbReference type="ARBA" id="ARBA00022475"/>
    </source>
</evidence>
<evidence type="ECO:0000256" key="7">
    <source>
        <dbReference type="ARBA" id="ARBA00023136"/>
    </source>
</evidence>
<evidence type="ECO:0000313" key="11">
    <source>
        <dbReference type="Proteomes" id="UP001180487"/>
    </source>
</evidence>
<keyword evidence="4" id="KW-0808">Transferase</keyword>
<feature type="transmembrane region" description="Helical" evidence="8">
    <location>
        <begin position="338"/>
        <end position="356"/>
    </location>
</feature>
<evidence type="ECO:0000313" key="10">
    <source>
        <dbReference type="EMBL" id="MDR7376550.1"/>
    </source>
</evidence>
<organism evidence="10 11">
    <name type="scientific">Rhodoferax ferrireducens</name>
    <dbReference type="NCBI Taxonomy" id="192843"/>
    <lineage>
        <taxon>Bacteria</taxon>
        <taxon>Pseudomonadati</taxon>
        <taxon>Pseudomonadota</taxon>
        <taxon>Betaproteobacteria</taxon>
        <taxon>Burkholderiales</taxon>
        <taxon>Comamonadaceae</taxon>
        <taxon>Rhodoferax</taxon>
    </lineage>
</organism>
<feature type="transmembrane region" description="Helical" evidence="8">
    <location>
        <begin position="227"/>
        <end position="249"/>
    </location>
</feature>
<name>A0ABU2C5D6_9BURK</name>
<dbReference type="PANTHER" id="PTHR33908">
    <property type="entry name" value="MANNOSYLTRANSFERASE YKCB-RELATED"/>
    <property type="match status" value="1"/>
</dbReference>
<keyword evidence="3" id="KW-0328">Glycosyltransferase</keyword>
<keyword evidence="11" id="KW-1185">Reference proteome</keyword>
<evidence type="ECO:0000256" key="8">
    <source>
        <dbReference type="SAM" id="Phobius"/>
    </source>
</evidence>
<feature type="transmembrane region" description="Helical" evidence="8">
    <location>
        <begin position="76"/>
        <end position="101"/>
    </location>
</feature>
<dbReference type="InterPro" id="IPR050297">
    <property type="entry name" value="LipidA_mod_glycosyltrf_83"/>
</dbReference>
<keyword evidence="5 8" id="KW-0812">Transmembrane</keyword>
<keyword evidence="7 8" id="KW-0472">Membrane</keyword>
<comment type="caution">
    <text evidence="10">The sequence shown here is derived from an EMBL/GenBank/DDBJ whole genome shotgun (WGS) entry which is preliminary data.</text>
</comment>
<feature type="transmembrane region" description="Helical" evidence="8">
    <location>
        <begin position="12"/>
        <end position="33"/>
    </location>
</feature>